<keyword evidence="9" id="KW-0573">Peptidoglycan synthesis</keyword>
<gene>
    <name evidence="18" type="ORF">SU9_05126</name>
</gene>
<organism evidence="18">
    <name type="scientific">Streptomyces auratus AGR0001</name>
    <dbReference type="NCBI Taxonomy" id="1160718"/>
    <lineage>
        <taxon>Bacteria</taxon>
        <taxon>Bacillati</taxon>
        <taxon>Actinomycetota</taxon>
        <taxon>Actinomycetes</taxon>
        <taxon>Kitasatosporales</taxon>
        <taxon>Streptomycetaceae</taxon>
        <taxon>Streptomyces</taxon>
    </lineage>
</organism>
<evidence type="ECO:0000256" key="5">
    <source>
        <dbReference type="ARBA" id="ARBA00022676"/>
    </source>
</evidence>
<evidence type="ECO:0000256" key="15">
    <source>
        <dbReference type="SAM" id="Phobius"/>
    </source>
</evidence>
<evidence type="ECO:0000256" key="10">
    <source>
        <dbReference type="ARBA" id="ARBA00023268"/>
    </source>
</evidence>
<dbReference type="GO" id="GO:0071555">
    <property type="term" value="P:cell wall organization"/>
    <property type="evidence" value="ECO:0007669"/>
    <property type="project" value="UniProtKB-KW"/>
</dbReference>
<dbReference type="eggNOG" id="COG0744">
    <property type="taxonomic scope" value="Bacteria"/>
</dbReference>
<feature type="domain" description="Glycosyl transferase family 51" evidence="17">
    <location>
        <begin position="128"/>
        <end position="301"/>
    </location>
</feature>
<dbReference type="PATRIC" id="fig|1160718.3.peg.1056"/>
<dbReference type="GO" id="GO:0006508">
    <property type="term" value="P:proteolysis"/>
    <property type="evidence" value="ECO:0007669"/>
    <property type="project" value="UniProtKB-KW"/>
</dbReference>
<dbReference type="Pfam" id="PF00905">
    <property type="entry name" value="Transpeptidase"/>
    <property type="match status" value="2"/>
</dbReference>
<feature type="domain" description="Penicillin-binding protein transpeptidase" evidence="16">
    <location>
        <begin position="486"/>
        <end position="665"/>
    </location>
</feature>
<dbReference type="InterPro" id="IPR023346">
    <property type="entry name" value="Lysozyme-like_dom_sf"/>
</dbReference>
<dbReference type="SUPFAM" id="SSF56601">
    <property type="entry name" value="beta-lactamase/transpeptidase-like"/>
    <property type="match status" value="1"/>
</dbReference>
<dbReference type="SUPFAM" id="SSF53955">
    <property type="entry name" value="Lysozyme-like"/>
    <property type="match status" value="1"/>
</dbReference>
<keyword evidence="6" id="KW-0808">Transferase</keyword>
<dbReference type="FunFam" id="1.10.3810.10:FF:000001">
    <property type="entry name" value="Penicillin-binding protein 1A"/>
    <property type="match status" value="1"/>
</dbReference>
<protein>
    <submittedName>
        <fullName evidence="18">Putative penicillin-binding protein</fullName>
    </submittedName>
</protein>
<dbReference type="EMBL" id="AJGV01000041">
    <property type="protein sequence ID" value="EJJ08165.1"/>
    <property type="molecule type" value="Genomic_DNA"/>
</dbReference>
<keyword evidence="15" id="KW-0472">Membrane</keyword>
<evidence type="ECO:0000256" key="12">
    <source>
        <dbReference type="ARBA" id="ARBA00034000"/>
    </source>
</evidence>
<keyword evidence="3" id="KW-0121">Carboxypeptidase</keyword>
<evidence type="ECO:0000259" key="16">
    <source>
        <dbReference type="Pfam" id="PF00905"/>
    </source>
</evidence>
<keyword evidence="10" id="KW-0511">Multifunctional enzyme</keyword>
<comment type="similarity">
    <text evidence="2">In the N-terminal section; belongs to the glycosyltransferase 51 family.</text>
</comment>
<dbReference type="InterPro" id="IPR036950">
    <property type="entry name" value="PBP_transglycosylase"/>
</dbReference>
<sequence>MSGHRRRPSQQSHGGRLVEGVRTIGKRAARNRPFGPGTSGRARRATPEERQPEERQGRRWIDYPRRGRTGPRRWLPSVRQLLALFLLFFGCTTAAVGYAYATVTIPDPNPRTLLQNNVYYWSDGTVMATDGSVNRQNVPVSQVPADVRWDFIAAENASFYTDPGIDPQGILRAVFHMAEGGSVQSGSTITQQFVKNTYLDQSQTLSRKLKELLISTKIGAAMGKQQILQGYLNSCFFGRQANGIQAAARMYYGVPVQQLNASQGAFLAAAVNEPSLFQHADSDPAAKAKATARWSWVLDRMVKIGKLTPGQRARYAAAGFPTPRKWTLGSGLPGQTGYLVQLARSYAQAHNRNITDGSLSRGGYQIHTTFDRKRTAALARAVAKVRAQRLDPAHRSADRDVQVGASSVDPRTGRILAVYGGSGFGHGHYSDNADTTGVPVGSTFKPFVLAAALQHGAVLKPGEPPAPITPASKFNGDDGIKIKDQQGNYVTDDKDPTGLLHQRNDTRRRWGYITLRKAMEQSVNTPYVQLGEDVGHPNVVSTAQALGLRPDSLAAPSAGFYIGTSTPSAIRMAGAYSTFAASGMRATPYSVTKVTHNGSALPGFTAPAPVRALPSAIADNVTDVLRGVIAKGTGTKAQALGRTAAGKTGTTDDYHSAWFVGYTRQLATSVVLFREDPAHPQLQSLVGVGGLQKVFGGDIPTDIWTRYMTDALTGLPDTPFPTPAPLGHGTNEPGAPTPSPSPTPDKKDGKTDRTGRDGRDPNAKPGKKTTPTPAPTPGAPTTLPKCRHHKCR</sequence>
<evidence type="ECO:0000256" key="7">
    <source>
        <dbReference type="ARBA" id="ARBA00022801"/>
    </source>
</evidence>
<keyword evidence="15" id="KW-0812">Transmembrane</keyword>
<keyword evidence="11" id="KW-0961">Cell wall biogenesis/degradation</keyword>
<dbReference type="OrthoDB" id="8865355at2"/>
<evidence type="ECO:0000259" key="17">
    <source>
        <dbReference type="Pfam" id="PF00912"/>
    </source>
</evidence>
<feature type="compositionally biased region" description="Basic and acidic residues" evidence="14">
    <location>
        <begin position="744"/>
        <end position="762"/>
    </location>
</feature>
<comment type="catalytic activity">
    <reaction evidence="12">
        <text>Preferential cleavage: (Ac)2-L-Lys-D-Ala-|-D-Ala. Also transpeptidation of peptidyl-alanyl moieties that are N-acyl substituents of D-alanine.</text>
        <dbReference type="EC" id="3.4.16.4"/>
    </reaction>
</comment>
<comment type="similarity">
    <text evidence="1">In the C-terminal section; belongs to the transpeptidase family.</text>
</comment>
<feature type="region of interest" description="Disordered" evidence="14">
    <location>
        <begin position="715"/>
        <end position="792"/>
    </location>
</feature>
<proteinExistence type="inferred from homology"/>
<evidence type="ECO:0000256" key="6">
    <source>
        <dbReference type="ARBA" id="ARBA00022679"/>
    </source>
</evidence>
<dbReference type="Pfam" id="PF00912">
    <property type="entry name" value="Transgly"/>
    <property type="match status" value="1"/>
</dbReference>
<dbReference type="GO" id="GO:0008360">
    <property type="term" value="P:regulation of cell shape"/>
    <property type="evidence" value="ECO:0007669"/>
    <property type="project" value="UniProtKB-KW"/>
</dbReference>
<feature type="transmembrane region" description="Helical" evidence="15">
    <location>
        <begin position="81"/>
        <end position="101"/>
    </location>
</feature>
<evidence type="ECO:0000256" key="14">
    <source>
        <dbReference type="SAM" id="MobiDB-lite"/>
    </source>
</evidence>
<reference evidence="18" key="1">
    <citation type="journal article" date="2012" name="J. Bacteriol.">
        <title>Genome Sequence of Streptomyces auratus Strain AGR0001, a Phoslactomycin-Producing Actinomycete.</title>
        <authorList>
            <person name="Han X."/>
            <person name="Li M."/>
            <person name="Ding Z."/>
            <person name="Zhao J."/>
            <person name="Ji K."/>
            <person name="Wen M."/>
            <person name="Lu T."/>
        </authorList>
    </citation>
    <scope>NUCLEOTIDE SEQUENCE [LARGE SCALE GENOMIC DNA]</scope>
    <source>
        <strain evidence="18">AGR0001</strain>
    </source>
</reference>
<evidence type="ECO:0000256" key="2">
    <source>
        <dbReference type="ARBA" id="ARBA00007739"/>
    </source>
</evidence>
<evidence type="ECO:0000256" key="11">
    <source>
        <dbReference type="ARBA" id="ARBA00023316"/>
    </source>
</evidence>
<feature type="domain" description="Penicillin-binding protein transpeptidase" evidence="16">
    <location>
        <begin position="408"/>
        <end position="458"/>
    </location>
</feature>
<dbReference type="STRING" id="1160718.SU9_05126"/>
<keyword evidence="8" id="KW-0133">Cell shape</keyword>
<comment type="caution">
    <text evidence="18">The sequence shown here is derived from an EMBL/GenBank/DDBJ whole genome shotgun (WGS) entry which is preliminary data.</text>
</comment>
<evidence type="ECO:0000256" key="13">
    <source>
        <dbReference type="ARBA" id="ARBA00049902"/>
    </source>
</evidence>
<dbReference type="PANTHER" id="PTHR32282:SF34">
    <property type="entry name" value="PENICILLIN-BINDING PROTEIN 1A"/>
    <property type="match status" value="1"/>
</dbReference>
<feature type="compositionally biased region" description="Basic and acidic residues" evidence="14">
    <location>
        <begin position="45"/>
        <end position="60"/>
    </location>
</feature>
<keyword evidence="4" id="KW-0645">Protease</keyword>
<dbReference type="PANTHER" id="PTHR32282">
    <property type="entry name" value="BINDING PROTEIN TRANSPEPTIDASE, PUTATIVE-RELATED"/>
    <property type="match status" value="1"/>
</dbReference>
<feature type="region of interest" description="Disordered" evidence="14">
    <location>
        <begin position="1"/>
        <end position="60"/>
    </location>
</feature>
<dbReference type="GO" id="GO:0030288">
    <property type="term" value="C:outer membrane-bounded periplasmic space"/>
    <property type="evidence" value="ECO:0007669"/>
    <property type="project" value="TreeGrafter"/>
</dbReference>
<dbReference type="InterPro" id="IPR001264">
    <property type="entry name" value="Glyco_trans_51"/>
</dbReference>
<dbReference type="HOGENOM" id="CLU_006354_6_0_11"/>
<dbReference type="InterPro" id="IPR012338">
    <property type="entry name" value="Beta-lactam/transpept-like"/>
</dbReference>
<dbReference type="AlphaFoldDB" id="J2K6P2"/>
<name>J2K6P2_9ACTN</name>
<evidence type="ECO:0000256" key="9">
    <source>
        <dbReference type="ARBA" id="ARBA00022984"/>
    </source>
</evidence>
<dbReference type="GO" id="GO:0008658">
    <property type="term" value="F:penicillin binding"/>
    <property type="evidence" value="ECO:0007669"/>
    <property type="project" value="InterPro"/>
</dbReference>
<dbReference type="InterPro" id="IPR050396">
    <property type="entry name" value="Glycosyltr_51/Transpeptidase"/>
</dbReference>
<keyword evidence="15" id="KW-1133">Transmembrane helix</keyword>
<evidence type="ECO:0000256" key="3">
    <source>
        <dbReference type="ARBA" id="ARBA00022645"/>
    </source>
</evidence>
<dbReference type="GO" id="GO:0009252">
    <property type="term" value="P:peptidoglycan biosynthetic process"/>
    <property type="evidence" value="ECO:0007669"/>
    <property type="project" value="UniProtKB-KW"/>
</dbReference>
<dbReference type="GO" id="GO:0008955">
    <property type="term" value="F:peptidoglycan glycosyltransferase activity"/>
    <property type="evidence" value="ECO:0007669"/>
    <property type="project" value="UniProtKB-EC"/>
</dbReference>
<evidence type="ECO:0000256" key="4">
    <source>
        <dbReference type="ARBA" id="ARBA00022670"/>
    </source>
</evidence>
<keyword evidence="7" id="KW-0378">Hydrolase</keyword>
<dbReference type="Gene3D" id="1.10.3810.10">
    <property type="entry name" value="Biosynthetic peptidoglycan transglycosylase-like"/>
    <property type="match status" value="1"/>
</dbReference>
<dbReference type="GO" id="GO:0009002">
    <property type="term" value="F:serine-type D-Ala-D-Ala carboxypeptidase activity"/>
    <property type="evidence" value="ECO:0007669"/>
    <property type="project" value="UniProtKB-EC"/>
</dbReference>
<comment type="catalytic activity">
    <reaction evidence="13">
        <text>[GlcNAc-(1-&gt;4)-Mur2Ac(oyl-L-Ala-gamma-D-Glu-L-Lys-D-Ala-D-Ala)](n)-di-trans,octa-cis-undecaprenyl diphosphate + beta-D-GlcNAc-(1-&gt;4)-Mur2Ac(oyl-L-Ala-gamma-D-Glu-L-Lys-D-Ala-D-Ala)-di-trans,octa-cis-undecaprenyl diphosphate = [GlcNAc-(1-&gt;4)-Mur2Ac(oyl-L-Ala-gamma-D-Glu-L-Lys-D-Ala-D-Ala)](n+1)-di-trans,octa-cis-undecaprenyl diphosphate + di-trans,octa-cis-undecaprenyl diphosphate + H(+)</text>
        <dbReference type="Rhea" id="RHEA:23708"/>
        <dbReference type="Rhea" id="RHEA-COMP:9602"/>
        <dbReference type="Rhea" id="RHEA-COMP:9603"/>
        <dbReference type="ChEBI" id="CHEBI:15378"/>
        <dbReference type="ChEBI" id="CHEBI:58405"/>
        <dbReference type="ChEBI" id="CHEBI:60033"/>
        <dbReference type="ChEBI" id="CHEBI:78435"/>
        <dbReference type="EC" id="2.4.99.28"/>
    </reaction>
</comment>
<dbReference type="Gene3D" id="3.40.710.10">
    <property type="entry name" value="DD-peptidase/beta-lactamase superfamily"/>
    <property type="match status" value="1"/>
</dbReference>
<evidence type="ECO:0000256" key="1">
    <source>
        <dbReference type="ARBA" id="ARBA00007090"/>
    </source>
</evidence>
<evidence type="ECO:0000313" key="18">
    <source>
        <dbReference type="EMBL" id="EJJ08165.1"/>
    </source>
</evidence>
<evidence type="ECO:0000256" key="8">
    <source>
        <dbReference type="ARBA" id="ARBA00022960"/>
    </source>
</evidence>
<keyword evidence="5" id="KW-0328">Glycosyltransferase</keyword>
<accession>J2K6P2</accession>
<dbReference type="InterPro" id="IPR001460">
    <property type="entry name" value="PCN-bd_Tpept"/>
</dbReference>